<dbReference type="EMBL" id="JARDXE010000017">
    <property type="protein sequence ID" value="MDE8648077.1"/>
    <property type="molecule type" value="Genomic_DNA"/>
</dbReference>
<dbReference type="RefSeq" id="WP_275232314.1">
    <property type="nucleotide sequence ID" value="NZ_JARDXE010000017.1"/>
</dbReference>
<protein>
    <submittedName>
        <fullName evidence="1">SGNH/GDSL hydrolase family protein</fullName>
    </submittedName>
</protein>
<dbReference type="CDD" id="cd00229">
    <property type="entry name" value="SGNH_hydrolase"/>
    <property type="match status" value="1"/>
</dbReference>
<dbReference type="Proteomes" id="UP001217325">
    <property type="component" value="Unassembled WGS sequence"/>
</dbReference>
<evidence type="ECO:0000313" key="2">
    <source>
        <dbReference type="Proteomes" id="UP001217325"/>
    </source>
</evidence>
<comment type="caution">
    <text evidence="1">The sequence shown here is derived from an EMBL/GenBank/DDBJ whole genome shotgun (WGS) entry which is preliminary data.</text>
</comment>
<name>A0AAW6LK90_RHOSG</name>
<dbReference type="SUPFAM" id="SSF52266">
    <property type="entry name" value="SGNH hydrolase"/>
    <property type="match status" value="1"/>
</dbReference>
<keyword evidence="1" id="KW-0378">Hydrolase</keyword>
<gene>
    <name evidence="1" type="ORF">PXH69_24160</name>
</gene>
<evidence type="ECO:0000313" key="1">
    <source>
        <dbReference type="EMBL" id="MDE8648077.1"/>
    </source>
</evidence>
<dbReference type="GO" id="GO:0016787">
    <property type="term" value="F:hydrolase activity"/>
    <property type="evidence" value="ECO:0007669"/>
    <property type="project" value="UniProtKB-KW"/>
</dbReference>
<sequence>MAFNDRNDWRSESQGEPYTPVFAEDLMRYEKGIKDAHTEIDGRLSDERLKSTYAPILKPDIGTLAMSKYRLDMDVNFGLAGDSTGNAADEWFDLLATALGADRSNMRVEIPHWNDTTQANSAATVVQAGTSGAAGIAFHDTFNRTAADLYGTTPDIGPVWGRDGANATGDWSLDGTDAVRTADATVGTLLATAAPGEMTTWASANVSTTQNGTARSMRLYSQMKDNSNSIYLALSVSAVGVPSFTISKRIGGTVTVLNTAATVPTVATDSASNELTLELSLSGTTVTGKVNSQAITGTLLPADLTALSGASMAGFAGSTGGAGDRIHEFKVTVGVPAAPPKATFYNASMPGSTLTYQQSRLAAMFPTPLDVLFVSSCHNYGADTPAQYAAKLDEFIAAFRAVQPSAGIVICSQNPQKPPASGVTAHRSRVAHLRAYAARRGFGYVPVAEEWAKQANGGVSLILADGIHPTTGANGSGSALWRDAAKAYLATV</sequence>
<dbReference type="AlphaFoldDB" id="A0AAW6LK90"/>
<reference evidence="1" key="1">
    <citation type="submission" date="2023-02" db="EMBL/GenBank/DDBJ databases">
        <title>A novel hydrolase synthesized by Rhodococcus erythropolis HQ is responsible for the detoxification of Zearalenone.</title>
        <authorList>
            <person name="Hu J."/>
            <person name="Xu J."/>
        </authorList>
    </citation>
    <scope>NUCLEOTIDE SEQUENCE</scope>
    <source>
        <strain evidence="1">HQ</strain>
    </source>
</reference>
<dbReference type="InterPro" id="IPR036514">
    <property type="entry name" value="SGNH_hydro_sf"/>
</dbReference>
<accession>A0AAW6LK90</accession>
<dbReference type="Gene3D" id="3.40.50.1110">
    <property type="entry name" value="SGNH hydrolase"/>
    <property type="match status" value="1"/>
</dbReference>
<organism evidence="1 2">
    <name type="scientific">Rhodococcus qingshengii</name>
    <dbReference type="NCBI Taxonomy" id="334542"/>
    <lineage>
        <taxon>Bacteria</taxon>
        <taxon>Bacillati</taxon>
        <taxon>Actinomycetota</taxon>
        <taxon>Actinomycetes</taxon>
        <taxon>Mycobacteriales</taxon>
        <taxon>Nocardiaceae</taxon>
        <taxon>Rhodococcus</taxon>
        <taxon>Rhodococcus erythropolis group</taxon>
    </lineage>
</organism>
<proteinExistence type="predicted"/>